<evidence type="ECO:0000313" key="2">
    <source>
        <dbReference type="Proteomes" id="UP000185769"/>
    </source>
</evidence>
<dbReference type="Proteomes" id="UP000185769">
    <property type="component" value="Unassembled WGS sequence"/>
</dbReference>
<gene>
    <name evidence="1" type="ORF">AUJ22_02025</name>
</gene>
<protein>
    <submittedName>
        <fullName evidence="1">Uncharacterized protein</fullName>
    </submittedName>
</protein>
<accession>A0A1J4UZG3</accession>
<name>A0A1J4UZG3_9BACT</name>
<organism evidence="1 2">
    <name type="scientific">Candidatus Nomurabacteria bacterium CG1_02_31_12</name>
    <dbReference type="NCBI Taxonomy" id="1805280"/>
    <lineage>
        <taxon>Bacteria</taxon>
        <taxon>Candidatus Nomuraibacteriota</taxon>
    </lineage>
</organism>
<comment type="caution">
    <text evidence="1">The sequence shown here is derived from an EMBL/GenBank/DDBJ whole genome shotgun (WGS) entry which is preliminary data.</text>
</comment>
<evidence type="ECO:0000313" key="1">
    <source>
        <dbReference type="EMBL" id="OIO29083.1"/>
    </source>
</evidence>
<dbReference type="AlphaFoldDB" id="A0A1J4UZG3"/>
<proteinExistence type="predicted"/>
<sequence length="227" mass="26051">MITEKITSGQKKTLLRVLEDAVDASGLTKDQTTEILKVGNLVQADLKISLIKHSISNKRFELLVDLGIVTVPENYVHGKQLDSLNRKEFYYFNEDIIDANFSNPTRILKPGDKLWVRAFKQVSLGSTTSEDRMEFSAKMNAVYPGIQGAYLVYQQKCDQLPKRYWYCSFDEKERLWKDTDGHRRVPNVHADSSGDFEFYLGYFESDWDGHSIILLFCDMPTEVGLST</sequence>
<dbReference type="STRING" id="1805280.AUJ22_02025"/>
<dbReference type="EMBL" id="MNVM01000035">
    <property type="protein sequence ID" value="OIO29083.1"/>
    <property type="molecule type" value="Genomic_DNA"/>
</dbReference>
<reference evidence="1 2" key="1">
    <citation type="journal article" date="2016" name="Environ. Microbiol.">
        <title>Genomic resolution of a cold subsurface aquifer community provides metabolic insights for novel microbes adapted to high CO concentrations.</title>
        <authorList>
            <person name="Probst A.J."/>
            <person name="Castelle C.J."/>
            <person name="Singh A."/>
            <person name="Brown C.T."/>
            <person name="Anantharaman K."/>
            <person name="Sharon I."/>
            <person name="Hug L.A."/>
            <person name="Burstein D."/>
            <person name="Emerson J.B."/>
            <person name="Thomas B.C."/>
            <person name="Banfield J.F."/>
        </authorList>
    </citation>
    <scope>NUCLEOTIDE SEQUENCE [LARGE SCALE GENOMIC DNA]</scope>
    <source>
        <strain evidence="1">CG1_02_31_12</strain>
    </source>
</reference>